<keyword evidence="2" id="KW-0812">Transmembrane</keyword>
<comment type="caution">
    <text evidence="5">The sequence shown here is derived from an EMBL/GenBank/DDBJ whole genome shotgun (WGS) entry which is preliminary data.</text>
</comment>
<dbReference type="PANTHER" id="PTHR37529:SF1">
    <property type="entry name" value="TRANSPOSASE INSG FOR INSERTION SEQUENCE ELEMENT IS4-RELATED"/>
    <property type="match status" value="1"/>
</dbReference>
<dbReference type="InterPro" id="IPR024473">
    <property type="entry name" value="Transposases_IS4_N"/>
</dbReference>
<dbReference type="InterPro" id="IPR002559">
    <property type="entry name" value="Transposase_11"/>
</dbReference>
<dbReference type="RefSeq" id="WP_387347935.1">
    <property type="nucleotide sequence ID" value="NZ_JBIAXI010000045.1"/>
</dbReference>
<protein>
    <submittedName>
        <fullName evidence="5">IS4 family transposase</fullName>
    </submittedName>
</protein>
<dbReference type="InterPro" id="IPR047952">
    <property type="entry name" value="Transpos_IS4"/>
</dbReference>
<sequence length="550" mass="60424">MTAEYASSAVSSTVQTGSLPRLATKKLFAPGHLGELTALVPFELVDAILDETRNVQRRLRTLPTRVGVYFLLAMCLFPEVGYLLVWQKLTASLIALPVVTPTAKALRDLRRRVGSAPMQRLFEVLSGPLAQPRTPGARFGPYRTVSFDGCSSLKTPDTARNRAWLGSPGHGGYPLLELMTLVETGTRALIGAVFGATGEGETGYARRLLHLLKPDMLVLWDKGFDGNAFLAQVSATGAQFLGRLRSNRRTPTLASLTDGSYLSMIGTLKIRIIEARVTVTCADGTTFTGTYRLATTLTDARRYPAAALVSLYHQRWEHESAYYALRHTIMQGRILRSGDPAGLEQEMWSVLTLYQLLRTVMVDAAESRPGTDPDRCGFSIALQAARDLVIRPGDNPGHATGLVGVIGRRVLAALLPLRRPRVSTRKVKSPISRYNERLNDGRPDHSRAITGLDITLLPPPPALPAASRDERSTAPANRRRQQQVLTLLHRDPNRPWSARDIARHLGDVTLNTMYRQLSRWADGRLIRKIGPGIYTAGPISASLLPPDRKP</sequence>
<keyword evidence="2" id="KW-1133">Transmembrane helix</keyword>
<evidence type="ECO:0000313" key="5">
    <source>
        <dbReference type="EMBL" id="MFF4779212.1"/>
    </source>
</evidence>
<evidence type="ECO:0000259" key="3">
    <source>
        <dbReference type="Pfam" id="PF01609"/>
    </source>
</evidence>
<dbReference type="InterPro" id="IPR012337">
    <property type="entry name" value="RNaseH-like_sf"/>
</dbReference>
<organism evidence="5 6">
    <name type="scientific">Microtetraspora fusca</name>
    <dbReference type="NCBI Taxonomy" id="1997"/>
    <lineage>
        <taxon>Bacteria</taxon>
        <taxon>Bacillati</taxon>
        <taxon>Actinomycetota</taxon>
        <taxon>Actinomycetes</taxon>
        <taxon>Streptosporangiales</taxon>
        <taxon>Streptosporangiaceae</taxon>
        <taxon>Microtetraspora</taxon>
    </lineage>
</organism>
<dbReference type="EMBL" id="JBIAXI010000045">
    <property type="protein sequence ID" value="MFF4779212.1"/>
    <property type="molecule type" value="Genomic_DNA"/>
</dbReference>
<accession>A0ABW6VLZ7</accession>
<evidence type="ECO:0000259" key="4">
    <source>
        <dbReference type="Pfam" id="PF13006"/>
    </source>
</evidence>
<evidence type="ECO:0000313" key="6">
    <source>
        <dbReference type="Proteomes" id="UP001602119"/>
    </source>
</evidence>
<proteinExistence type="predicted"/>
<dbReference type="Pfam" id="PF13006">
    <property type="entry name" value="Nterm_IS4"/>
    <property type="match status" value="1"/>
</dbReference>
<dbReference type="SUPFAM" id="SSF53098">
    <property type="entry name" value="Ribonuclease H-like"/>
    <property type="match status" value="1"/>
</dbReference>
<gene>
    <name evidence="5" type="ORF">ACFY05_40985</name>
</gene>
<keyword evidence="2" id="KW-0472">Membrane</keyword>
<reference evidence="5 6" key="1">
    <citation type="submission" date="2024-10" db="EMBL/GenBank/DDBJ databases">
        <title>The Natural Products Discovery Center: Release of the First 8490 Sequenced Strains for Exploring Actinobacteria Biosynthetic Diversity.</title>
        <authorList>
            <person name="Kalkreuter E."/>
            <person name="Kautsar S.A."/>
            <person name="Yang D."/>
            <person name="Bader C.D."/>
            <person name="Teijaro C.N."/>
            <person name="Fluegel L."/>
            <person name="Davis C.M."/>
            <person name="Simpson J.R."/>
            <person name="Lauterbach L."/>
            <person name="Steele A.D."/>
            <person name="Gui C."/>
            <person name="Meng S."/>
            <person name="Li G."/>
            <person name="Viehrig K."/>
            <person name="Ye F."/>
            <person name="Su P."/>
            <person name="Kiefer A.F."/>
            <person name="Nichols A."/>
            <person name="Cepeda A.J."/>
            <person name="Yan W."/>
            <person name="Fan B."/>
            <person name="Jiang Y."/>
            <person name="Adhikari A."/>
            <person name="Zheng C.-J."/>
            <person name="Schuster L."/>
            <person name="Cowan T.M."/>
            <person name="Smanski M.J."/>
            <person name="Chevrette M.G."/>
            <person name="De Carvalho L.P.S."/>
            <person name="Shen B."/>
        </authorList>
    </citation>
    <scope>NUCLEOTIDE SEQUENCE [LARGE SCALE GENOMIC DNA]</scope>
    <source>
        <strain evidence="5 6">NPDC001281</strain>
    </source>
</reference>
<feature type="domain" description="Transposase IS4 N-terminal" evidence="4">
    <location>
        <begin position="31"/>
        <end position="123"/>
    </location>
</feature>
<name>A0ABW6VLZ7_MICFU</name>
<evidence type="ECO:0000256" key="1">
    <source>
        <dbReference type="SAM" id="MobiDB-lite"/>
    </source>
</evidence>
<feature type="domain" description="Transposase IS4-like" evidence="3">
    <location>
        <begin position="152"/>
        <end position="355"/>
    </location>
</feature>
<evidence type="ECO:0000256" key="2">
    <source>
        <dbReference type="SAM" id="Phobius"/>
    </source>
</evidence>
<dbReference type="Proteomes" id="UP001602119">
    <property type="component" value="Unassembled WGS sequence"/>
</dbReference>
<dbReference type="NCBIfam" id="NF033592">
    <property type="entry name" value="transpos_IS4_1"/>
    <property type="match status" value="1"/>
</dbReference>
<dbReference type="Pfam" id="PF01609">
    <property type="entry name" value="DDE_Tnp_1"/>
    <property type="match status" value="1"/>
</dbReference>
<keyword evidence="6" id="KW-1185">Reference proteome</keyword>
<feature type="transmembrane region" description="Helical" evidence="2">
    <location>
        <begin position="66"/>
        <end position="86"/>
    </location>
</feature>
<feature type="region of interest" description="Disordered" evidence="1">
    <location>
        <begin position="458"/>
        <end position="480"/>
    </location>
</feature>
<dbReference type="PANTHER" id="PTHR37529">
    <property type="entry name" value="TRANSPOSASE INSG FOR INSERTION SEQUENCE ELEMENT IS4-RELATED"/>
    <property type="match status" value="1"/>
</dbReference>